<dbReference type="GO" id="GO:0000981">
    <property type="term" value="F:DNA-binding transcription factor activity, RNA polymerase II-specific"/>
    <property type="evidence" value="ECO:0007669"/>
    <property type="project" value="TreeGrafter"/>
</dbReference>
<feature type="compositionally biased region" description="Basic and acidic residues" evidence="6">
    <location>
        <begin position="94"/>
        <end position="103"/>
    </location>
</feature>
<accession>A0A2T7P8E4</accession>
<dbReference type="GO" id="GO:0005634">
    <property type="term" value="C:nucleus"/>
    <property type="evidence" value="ECO:0007669"/>
    <property type="project" value="TreeGrafter"/>
</dbReference>
<dbReference type="Pfam" id="PF04500">
    <property type="entry name" value="FLYWCH"/>
    <property type="match status" value="1"/>
</dbReference>
<dbReference type="Proteomes" id="UP000245119">
    <property type="component" value="Linkage Group LG5"/>
</dbReference>
<dbReference type="EMBL" id="PZQS01000005">
    <property type="protein sequence ID" value="PVD29687.1"/>
    <property type="molecule type" value="Genomic_DNA"/>
</dbReference>
<feature type="region of interest" description="Disordered" evidence="6">
    <location>
        <begin position="93"/>
        <end position="124"/>
    </location>
</feature>
<sequence length="357" mass="40560">MSAIHNMAGPLQDTSKPHFFINRRKVEVVGDVEACQYLFGPILELEQGQAELVAVQQVSQGAPSGHYCRYCMYFQPDIVALEQHMLRCKAAQRRHADGGSDDRPTEEDGPLTTADTGGKDTRDNKPFRCTRCGRSYPLAQSLQRHRWKCDQSRPMPCPLCGAIFFRADNLSGHMRSVHRKDSRSPLESTKGPGVLVFSRIEVWWETVSFATEASPPLMLNALFLSSAVAVRKQSQLTDPPLLPLLPSAATTWTDWKRSEEYEVTLVPNSRGNFDLHLDGYQLRREKTLTSQRTAWKCKRYYSGCRFRCVLDQQNRVFKVSHTHNHPVDVGAKLVEAFTRRLTSAVVRETQRPIKRTL</sequence>
<dbReference type="AlphaFoldDB" id="A0A2T7P8E4"/>
<dbReference type="InterPro" id="IPR036236">
    <property type="entry name" value="Znf_C2H2_sf"/>
</dbReference>
<dbReference type="GO" id="GO:0043565">
    <property type="term" value="F:sequence-specific DNA binding"/>
    <property type="evidence" value="ECO:0007669"/>
    <property type="project" value="TreeGrafter"/>
</dbReference>
<dbReference type="Pfam" id="PF00096">
    <property type="entry name" value="zf-C2H2"/>
    <property type="match status" value="1"/>
</dbReference>
<evidence type="ECO:0000256" key="3">
    <source>
        <dbReference type="ARBA" id="ARBA00022771"/>
    </source>
</evidence>
<evidence type="ECO:0000256" key="2">
    <source>
        <dbReference type="ARBA" id="ARBA00022737"/>
    </source>
</evidence>
<protein>
    <recommendedName>
        <fullName evidence="7">C2H2-type domain-containing protein</fullName>
    </recommendedName>
</protein>
<dbReference type="Gene3D" id="2.20.25.240">
    <property type="match status" value="1"/>
</dbReference>
<dbReference type="OrthoDB" id="6129947at2759"/>
<organism evidence="8 9">
    <name type="scientific">Pomacea canaliculata</name>
    <name type="common">Golden apple snail</name>
    <dbReference type="NCBI Taxonomy" id="400727"/>
    <lineage>
        <taxon>Eukaryota</taxon>
        <taxon>Metazoa</taxon>
        <taxon>Spiralia</taxon>
        <taxon>Lophotrochozoa</taxon>
        <taxon>Mollusca</taxon>
        <taxon>Gastropoda</taxon>
        <taxon>Caenogastropoda</taxon>
        <taxon>Architaenioglossa</taxon>
        <taxon>Ampullarioidea</taxon>
        <taxon>Ampullariidae</taxon>
        <taxon>Pomacea</taxon>
    </lineage>
</organism>
<dbReference type="InterPro" id="IPR007588">
    <property type="entry name" value="Znf_FLYWCH"/>
</dbReference>
<dbReference type="PANTHER" id="PTHR24408:SF58">
    <property type="entry name" value="TRANSCRIPTION FACTOR (TFIIIA), PUTATIVE (AFU_ORTHOLOGUE AFUA_1G05150)-RELATED"/>
    <property type="match status" value="1"/>
</dbReference>
<evidence type="ECO:0000256" key="1">
    <source>
        <dbReference type="ARBA" id="ARBA00022723"/>
    </source>
</evidence>
<keyword evidence="3 5" id="KW-0863">Zinc-finger</keyword>
<proteinExistence type="predicted"/>
<comment type="caution">
    <text evidence="8">The sequence shown here is derived from an EMBL/GenBank/DDBJ whole genome shotgun (WGS) entry which is preliminary data.</text>
</comment>
<evidence type="ECO:0000256" key="6">
    <source>
        <dbReference type="SAM" id="MobiDB-lite"/>
    </source>
</evidence>
<dbReference type="PROSITE" id="PS50157">
    <property type="entry name" value="ZINC_FINGER_C2H2_2"/>
    <property type="match status" value="2"/>
</dbReference>
<evidence type="ECO:0000256" key="5">
    <source>
        <dbReference type="PROSITE-ProRule" id="PRU00042"/>
    </source>
</evidence>
<keyword evidence="9" id="KW-1185">Reference proteome</keyword>
<dbReference type="PANTHER" id="PTHR24408">
    <property type="entry name" value="ZINC FINGER PROTEIN"/>
    <property type="match status" value="1"/>
</dbReference>
<feature type="domain" description="C2H2-type" evidence="7">
    <location>
        <begin position="127"/>
        <end position="154"/>
    </location>
</feature>
<evidence type="ECO:0000259" key="7">
    <source>
        <dbReference type="PROSITE" id="PS50157"/>
    </source>
</evidence>
<evidence type="ECO:0000313" key="9">
    <source>
        <dbReference type="Proteomes" id="UP000245119"/>
    </source>
</evidence>
<dbReference type="GO" id="GO:0008270">
    <property type="term" value="F:zinc ion binding"/>
    <property type="evidence" value="ECO:0007669"/>
    <property type="project" value="UniProtKB-KW"/>
</dbReference>
<reference evidence="8 9" key="1">
    <citation type="submission" date="2018-04" db="EMBL/GenBank/DDBJ databases">
        <title>The genome of golden apple snail Pomacea canaliculata provides insight into stress tolerance and invasive adaptation.</title>
        <authorList>
            <person name="Liu C."/>
            <person name="Liu B."/>
            <person name="Ren Y."/>
            <person name="Zhang Y."/>
            <person name="Wang H."/>
            <person name="Li S."/>
            <person name="Jiang F."/>
            <person name="Yin L."/>
            <person name="Zhang G."/>
            <person name="Qian W."/>
            <person name="Fan W."/>
        </authorList>
    </citation>
    <scope>NUCLEOTIDE SEQUENCE [LARGE SCALE GENOMIC DNA]</scope>
    <source>
        <strain evidence="8">SZHN2017</strain>
        <tissue evidence="8">Muscle</tissue>
    </source>
</reference>
<keyword evidence="2" id="KW-0677">Repeat</keyword>
<dbReference type="PROSITE" id="PS00028">
    <property type="entry name" value="ZINC_FINGER_C2H2_1"/>
    <property type="match status" value="1"/>
</dbReference>
<evidence type="ECO:0000313" key="8">
    <source>
        <dbReference type="EMBL" id="PVD29687.1"/>
    </source>
</evidence>
<dbReference type="Gene3D" id="3.30.160.60">
    <property type="entry name" value="Classic Zinc Finger"/>
    <property type="match status" value="1"/>
</dbReference>
<keyword evidence="4" id="KW-0862">Zinc</keyword>
<keyword evidence="1" id="KW-0479">Metal-binding</keyword>
<dbReference type="SUPFAM" id="SSF57667">
    <property type="entry name" value="beta-beta-alpha zinc fingers"/>
    <property type="match status" value="1"/>
</dbReference>
<feature type="domain" description="C2H2-type" evidence="7">
    <location>
        <begin position="155"/>
        <end position="183"/>
    </location>
</feature>
<name>A0A2T7P8E4_POMCA</name>
<dbReference type="InterPro" id="IPR013087">
    <property type="entry name" value="Znf_C2H2_type"/>
</dbReference>
<gene>
    <name evidence="8" type="ORF">C0Q70_08942</name>
</gene>
<evidence type="ECO:0000256" key="4">
    <source>
        <dbReference type="ARBA" id="ARBA00022833"/>
    </source>
</evidence>